<name>A0A4S2L4C4_OPIFE</name>
<dbReference type="Proteomes" id="UP000308267">
    <property type="component" value="Unassembled WGS sequence"/>
</dbReference>
<feature type="chain" id="PRO_5020805061" evidence="1">
    <location>
        <begin position="23"/>
        <end position="73"/>
    </location>
</feature>
<evidence type="ECO:0000313" key="3">
    <source>
        <dbReference type="Proteomes" id="UP000308267"/>
    </source>
</evidence>
<dbReference type="AlphaFoldDB" id="A0A4S2L4C4"/>
<feature type="signal peptide" evidence="1">
    <location>
        <begin position="1"/>
        <end position="22"/>
    </location>
</feature>
<evidence type="ECO:0000313" key="2">
    <source>
        <dbReference type="EMBL" id="TGZ57076.1"/>
    </source>
</evidence>
<proteinExistence type="predicted"/>
<protein>
    <submittedName>
        <fullName evidence="2">Uncharacterized protein</fullName>
    </submittedName>
</protein>
<sequence>MFLTYFTFILVPHLLFYQGASAQFYNEACVAECTRNAELCLISCVITFLCTLICPVYKTECISRCPRINVVLR</sequence>
<organism evidence="2 3">
    <name type="scientific">Opisthorchis felineus</name>
    <dbReference type="NCBI Taxonomy" id="147828"/>
    <lineage>
        <taxon>Eukaryota</taxon>
        <taxon>Metazoa</taxon>
        <taxon>Spiralia</taxon>
        <taxon>Lophotrochozoa</taxon>
        <taxon>Platyhelminthes</taxon>
        <taxon>Trematoda</taxon>
        <taxon>Digenea</taxon>
        <taxon>Opisthorchiida</taxon>
        <taxon>Opisthorchiata</taxon>
        <taxon>Opisthorchiidae</taxon>
        <taxon>Opisthorchis</taxon>
    </lineage>
</organism>
<dbReference type="EMBL" id="SJOL01009519">
    <property type="protein sequence ID" value="TGZ57076.1"/>
    <property type="molecule type" value="Genomic_DNA"/>
</dbReference>
<accession>A0A4S2L4C4</accession>
<reference evidence="2 3" key="1">
    <citation type="journal article" date="2019" name="BMC Genomics">
        <title>New insights from Opisthorchis felineus genome: update on genomics of the epidemiologically important liver flukes.</title>
        <authorList>
            <person name="Ershov N.I."/>
            <person name="Mordvinov V.A."/>
            <person name="Prokhortchouk E.B."/>
            <person name="Pakharukova M.Y."/>
            <person name="Gunbin K.V."/>
            <person name="Ustyantsev K."/>
            <person name="Genaev M.A."/>
            <person name="Blinov A.G."/>
            <person name="Mazur A."/>
            <person name="Boulygina E."/>
            <person name="Tsygankova S."/>
            <person name="Khrameeva E."/>
            <person name="Chekanov N."/>
            <person name="Fan G."/>
            <person name="Xiao A."/>
            <person name="Zhang H."/>
            <person name="Xu X."/>
            <person name="Yang H."/>
            <person name="Solovyev V."/>
            <person name="Lee S.M."/>
            <person name="Liu X."/>
            <person name="Afonnikov D.A."/>
            <person name="Skryabin K.G."/>
        </authorList>
    </citation>
    <scope>NUCLEOTIDE SEQUENCE [LARGE SCALE GENOMIC DNA]</scope>
    <source>
        <strain evidence="2">AK-0245</strain>
        <tissue evidence="2">Whole organism</tissue>
    </source>
</reference>
<gene>
    <name evidence="2" type="ORF">CRM22_010023</name>
</gene>
<keyword evidence="3" id="KW-1185">Reference proteome</keyword>
<evidence type="ECO:0000256" key="1">
    <source>
        <dbReference type="SAM" id="SignalP"/>
    </source>
</evidence>
<keyword evidence="1" id="KW-0732">Signal</keyword>
<comment type="caution">
    <text evidence="2">The sequence shown here is derived from an EMBL/GenBank/DDBJ whole genome shotgun (WGS) entry which is preliminary data.</text>
</comment>